<comment type="cofactor">
    <cofactor evidence="1">
        <name>Zn(2+)</name>
        <dbReference type="ChEBI" id="CHEBI:29105"/>
    </cofactor>
</comment>
<evidence type="ECO:0000256" key="1">
    <source>
        <dbReference type="ARBA" id="ARBA00001947"/>
    </source>
</evidence>
<dbReference type="InterPro" id="IPR014436">
    <property type="entry name" value="Extradiol_dOase_DODA"/>
</dbReference>
<keyword evidence="9" id="KW-1185">Reference proteome</keyword>
<dbReference type="PANTHER" id="PTHR30096">
    <property type="entry name" value="4,5-DOPA DIOXYGENASE EXTRADIOL-LIKE PROTEIN"/>
    <property type="match status" value="1"/>
</dbReference>
<dbReference type="InterPro" id="IPR004183">
    <property type="entry name" value="Xdiol_dOase_suB"/>
</dbReference>
<evidence type="ECO:0000256" key="4">
    <source>
        <dbReference type="ARBA" id="ARBA00022833"/>
    </source>
</evidence>
<dbReference type="GO" id="GO:0016702">
    <property type="term" value="F:oxidoreductase activity, acting on single donors with incorporation of molecular oxygen, incorporation of two atoms of oxygen"/>
    <property type="evidence" value="ECO:0007669"/>
    <property type="project" value="UniProtKB-ARBA"/>
</dbReference>
<dbReference type="SUPFAM" id="SSF53213">
    <property type="entry name" value="LigB-like"/>
    <property type="match status" value="1"/>
</dbReference>
<dbReference type="AlphaFoldDB" id="A0A5E8C5V9"/>
<evidence type="ECO:0000256" key="3">
    <source>
        <dbReference type="ARBA" id="ARBA00022723"/>
    </source>
</evidence>
<feature type="transmembrane region" description="Helical" evidence="6">
    <location>
        <begin position="5"/>
        <end position="22"/>
    </location>
</feature>
<dbReference type="GO" id="GO:0008270">
    <property type="term" value="F:zinc ion binding"/>
    <property type="evidence" value="ECO:0007669"/>
    <property type="project" value="InterPro"/>
</dbReference>
<proteinExistence type="inferred from homology"/>
<evidence type="ECO:0000256" key="6">
    <source>
        <dbReference type="SAM" id="Phobius"/>
    </source>
</evidence>
<keyword evidence="5" id="KW-0560">Oxidoreductase</keyword>
<feature type="domain" description="Extradiol ring-cleavage dioxygenase class III enzyme subunit B" evidence="7">
    <location>
        <begin position="77"/>
        <end position="359"/>
    </location>
</feature>
<evidence type="ECO:0000313" key="8">
    <source>
        <dbReference type="EMBL" id="VVT58792.1"/>
    </source>
</evidence>
<dbReference type="Pfam" id="PF02900">
    <property type="entry name" value="LigB"/>
    <property type="match status" value="1"/>
</dbReference>
<name>A0A5E8C5V9_9ASCO</name>
<keyword evidence="3" id="KW-0479">Metal-binding</keyword>
<gene>
    <name evidence="8" type="ORF">SAPINGB_P006386</name>
</gene>
<dbReference type="RefSeq" id="XP_031856988.1">
    <property type="nucleotide sequence ID" value="XM_032001097.1"/>
</dbReference>
<evidence type="ECO:0000256" key="2">
    <source>
        <dbReference type="ARBA" id="ARBA00007581"/>
    </source>
</evidence>
<dbReference type="EMBL" id="CABVLU010000005">
    <property type="protein sequence ID" value="VVT58792.1"/>
    <property type="molecule type" value="Genomic_DNA"/>
</dbReference>
<evidence type="ECO:0000256" key="5">
    <source>
        <dbReference type="ARBA" id="ARBA00023002"/>
    </source>
</evidence>
<dbReference type="CDD" id="cd07363">
    <property type="entry name" value="45_DOPA_Dioxygenase"/>
    <property type="match status" value="1"/>
</dbReference>
<sequence>MSRFVYPFITLIISILVYYFYFQLPAQVSTTSSPITTTQDTTLQEQVIMSTTTTATTAATTAAATVAKNFTSRLRPFYFVSHGGPTFMYRDDNFGDAGAWDVVTSIGKEILADPPKALVVISAHWQEESGSKFGAAFDKTTFPTVGVTSTDGENSLIYDFYGFPAHMYKEQFHSKGDKALAKRIAEKLQQPNDNEPGFNVKLHGSRGFDHGLWVPLRIAFPEQSIKDRKNYVPFPIIQISLPSSPYNMRSHAPTAVEYDTQISFRLGQLLHELRDRNGEDVAIVCSGMSVHNLRDLFSMGGRVAPYASKFDKELKVAVEKGPTEGMLDRLTALFKTPITKSAHPTLEHLLPIAVAAGVDSVFKPEGTTFDDSLTKVPEAPADPDVLGPIDFKPKQLYSNTLLSLAWGIFKFGRN</sequence>
<organism evidence="8 9">
    <name type="scientific">Magnusiomyces paraingens</name>
    <dbReference type="NCBI Taxonomy" id="2606893"/>
    <lineage>
        <taxon>Eukaryota</taxon>
        <taxon>Fungi</taxon>
        <taxon>Dikarya</taxon>
        <taxon>Ascomycota</taxon>
        <taxon>Saccharomycotina</taxon>
        <taxon>Dipodascomycetes</taxon>
        <taxon>Dipodascales</taxon>
        <taxon>Dipodascaceae</taxon>
        <taxon>Magnusiomyces</taxon>
    </lineage>
</organism>
<reference evidence="8 9" key="1">
    <citation type="submission" date="2019-09" db="EMBL/GenBank/DDBJ databases">
        <authorList>
            <person name="Brejova B."/>
        </authorList>
    </citation>
    <scope>NUCLEOTIDE SEQUENCE [LARGE SCALE GENOMIC DNA]</scope>
</reference>
<dbReference type="GO" id="GO:0008198">
    <property type="term" value="F:ferrous iron binding"/>
    <property type="evidence" value="ECO:0007669"/>
    <property type="project" value="InterPro"/>
</dbReference>
<protein>
    <recommendedName>
        <fullName evidence="7">Extradiol ring-cleavage dioxygenase class III enzyme subunit B domain-containing protein</fullName>
    </recommendedName>
</protein>
<keyword evidence="6" id="KW-0812">Transmembrane</keyword>
<evidence type="ECO:0000313" key="9">
    <source>
        <dbReference type="Proteomes" id="UP000398389"/>
    </source>
</evidence>
<keyword evidence="4" id="KW-0862">Zinc</keyword>
<accession>A0A5E8C5V9</accession>
<dbReference type="Proteomes" id="UP000398389">
    <property type="component" value="Unassembled WGS sequence"/>
</dbReference>
<dbReference type="GeneID" id="43585197"/>
<dbReference type="PANTHER" id="PTHR30096:SF0">
    <property type="entry name" value="4,5-DOPA DIOXYGENASE EXTRADIOL-LIKE PROTEIN"/>
    <property type="match status" value="1"/>
</dbReference>
<evidence type="ECO:0000259" key="7">
    <source>
        <dbReference type="Pfam" id="PF02900"/>
    </source>
</evidence>
<dbReference type="Gene3D" id="3.40.830.10">
    <property type="entry name" value="LigB-like"/>
    <property type="match status" value="1"/>
</dbReference>
<comment type="similarity">
    <text evidence="2">Belongs to the DODA-type extradiol aromatic ring-opening dioxygenase family.</text>
</comment>
<dbReference type="OrthoDB" id="7396853at2759"/>
<keyword evidence="6" id="KW-1133">Transmembrane helix</keyword>
<keyword evidence="6" id="KW-0472">Membrane</keyword>